<feature type="coiled-coil region" evidence="10">
    <location>
        <begin position="123"/>
        <end position="151"/>
    </location>
</feature>
<evidence type="ECO:0000313" key="13">
    <source>
        <dbReference type="RefSeq" id="XP_022371460.1"/>
    </source>
</evidence>
<dbReference type="GO" id="GO:0045667">
    <property type="term" value="P:regulation of osteoblast differentiation"/>
    <property type="evidence" value="ECO:0007669"/>
    <property type="project" value="InterPro"/>
</dbReference>
<keyword evidence="12" id="KW-1185">Reference proteome</keyword>
<dbReference type="RefSeq" id="XP_022371460.1">
    <property type="nucleotide sequence ID" value="XM_022515752.1"/>
</dbReference>
<dbReference type="GO" id="GO:0031012">
    <property type="term" value="C:extracellular matrix"/>
    <property type="evidence" value="ECO:0007669"/>
    <property type="project" value="TreeGrafter"/>
</dbReference>
<evidence type="ECO:0000256" key="10">
    <source>
        <dbReference type="SAM" id="Coils"/>
    </source>
</evidence>
<evidence type="ECO:0000313" key="12">
    <source>
        <dbReference type="Proteomes" id="UP000248482"/>
    </source>
</evidence>
<comment type="similarity">
    <text evidence="3">Belongs to the UCMA family.</text>
</comment>
<comment type="subcellular location">
    <subcellularLocation>
        <location evidence="2">Secreted</location>
        <location evidence="2">Extracellular space</location>
        <location evidence="2">Extracellular matrix</location>
    </subcellularLocation>
</comment>
<dbReference type="GeneID" id="111155543"/>
<evidence type="ECO:0000256" key="2">
    <source>
        <dbReference type="ARBA" id="ARBA00004498"/>
    </source>
</evidence>
<protein>
    <recommendedName>
        <fullName evidence="4">Unique cartilage matrix-associated protein</fullName>
    </recommendedName>
</protein>
<keyword evidence="8" id="KW-0732">Signal</keyword>
<dbReference type="PANTHER" id="PTHR28647:SF2">
    <property type="entry name" value="UNIQUE CARTILAGE MATRIX-ASSOCIATED PROTEIN"/>
    <property type="match status" value="1"/>
</dbReference>
<dbReference type="InterPro" id="IPR031386">
    <property type="entry name" value="UCMA"/>
</dbReference>
<feature type="compositionally biased region" description="Basic and acidic residues" evidence="11">
    <location>
        <begin position="100"/>
        <end position="113"/>
    </location>
</feature>
<proteinExistence type="inferred from homology"/>
<reference evidence="13" key="1">
    <citation type="submission" date="2025-08" db="UniProtKB">
        <authorList>
            <consortium name="RefSeq"/>
        </authorList>
    </citation>
    <scope>IDENTIFICATION</scope>
    <source>
        <tissue evidence="13">Blood</tissue>
    </source>
</reference>
<keyword evidence="9 10" id="KW-0175">Coiled coil</keyword>
<evidence type="ECO:0000256" key="9">
    <source>
        <dbReference type="ARBA" id="ARBA00023054"/>
    </source>
</evidence>
<evidence type="ECO:0000256" key="6">
    <source>
        <dbReference type="ARBA" id="ARBA00022530"/>
    </source>
</evidence>
<accession>A0A2Y9KQF4</accession>
<evidence type="ECO:0000256" key="1">
    <source>
        <dbReference type="ARBA" id="ARBA00002111"/>
    </source>
</evidence>
<name>A0A2Y9KQF4_ENHLU</name>
<evidence type="ECO:0000256" key="11">
    <source>
        <dbReference type="SAM" id="MobiDB-lite"/>
    </source>
</evidence>
<dbReference type="AlphaFoldDB" id="A0A2Y9KQF4"/>
<organism evidence="12 13">
    <name type="scientific">Enhydra lutris kenyoni</name>
    <name type="common">northern sea otter</name>
    <dbReference type="NCBI Taxonomy" id="391180"/>
    <lineage>
        <taxon>Eukaryota</taxon>
        <taxon>Metazoa</taxon>
        <taxon>Chordata</taxon>
        <taxon>Craniata</taxon>
        <taxon>Vertebrata</taxon>
        <taxon>Euteleostomi</taxon>
        <taxon>Mammalia</taxon>
        <taxon>Eutheria</taxon>
        <taxon>Laurasiatheria</taxon>
        <taxon>Carnivora</taxon>
        <taxon>Caniformia</taxon>
        <taxon>Musteloidea</taxon>
        <taxon>Mustelidae</taxon>
        <taxon>Lutrinae</taxon>
        <taxon>Enhydra</taxon>
    </lineage>
</organism>
<dbReference type="KEGG" id="elk:111155543"/>
<dbReference type="GO" id="GO:0048706">
    <property type="term" value="P:embryonic skeletal system development"/>
    <property type="evidence" value="ECO:0007669"/>
    <property type="project" value="TreeGrafter"/>
</dbReference>
<dbReference type="Proteomes" id="UP000248482">
    <property type="component" value="Unplaced"/>
</dbReference>
<evidence type="ECO:0000256" key="4">
    <source>
        <dbReference type="ARBA" id="ARBA00013765"/>
    </source>
</evidence>
<gene>
    <name evidence="13" type="primary">LOC111155543</name>
</gene>
<dbReference type="Pfam" id="PF17085">
    <property type="entry name" value="UCMA"/>
    <property type="match status" value="1"/>
</dbReference>
<comment type="function">
    <text evidence="1">May be involved in the negative control of osteogenic differentiation of osteochondrogenic precursor cells in peripheral zones of fetal cartilage and at the cartilage-bone interface.</text>
</comment>
<evidence type="ECO:0000256" key="5">
    <source>
        <dbReference type="ARBA" id="ARBA00022525"/>
    </source>
</evidence>
<keyword evidence="5" id="KW-0964">Secreted</keyword>
<feature type="region of interest" description="Disordered" evidence="11">
    <location>
        <begin position="87"/>
        <end position="113"/>
    </location>
</feature>
<evidence type="ECO:0000256" key="8">
    <source>
        <dbReference type="ARBA" id="ARBA00022729"/>
    </source>
</evidence>
<keyword evidence="7" id="KW-0765">Sulfation</keyword>
<sequence length="171" mass="20274">MPGTDVRNLVAGFRVCRTLSVLWFPKRASALPKMVWRQLFLASCLSAAVLLTMLQEGTGASVVTRQVARQDAQEDVEQKIFMQESDASNFLKKRGKRSPKSRDEANAENRQKLRADELRREYYEEQRNEFENFVEEQNDEQEERSREAIEQWRQWHYDGLYPSYLYNRHHI</sequence>
<dbReference type="PANTHER" id="PTHR28647">
    <property type="entry name" value="UNIQUE CARTILAGE MATRIX-ASSOCIATED PROTEIN"/>
    <property type="match status" value="1"/>
</dbReference>
<evidence type="ECO:0000256" key="3">
    <source>
        <dbReference type="ARBA" id="ARBA00011000"/>
    </source>
</evidence>
<evidence type="ECO:0000256" key="7">
    <source>
        <dbReference type="ARBA" id="ARBA00022641"/>
    </source>
</evidence>
<dbReference type="STRING" id="391180.A0A2Y9KQF4"/>
<keyword evidence="6" id="KW-0272">Extracellular matrix</keyword>